<comment type="caution">
    <text evidence="3">The sequence shown here is derived from an EMBL/GenBank/DDBJ whole genome shotgun (WGS) entry which is preliminary data.</text>
</comment>
<feature type="region of interest" description="Disordered" evidence="1">
    <location>
        <begin position="88"/>
        <end position="107"/>
    </location>
</feature>
<reference evidence="4" key="1">
    <citation type="journal article" date="2019" name="Int. J. Syst. Evol. Microbiol.">
        <title>The Global Catalogue of Microorganisms (GCM) 10K type strain sequencing project: providing services to taxonomists for standard genome sequencing and annotation.</title>
        <authorList>
            <consortium name="The Broad Institute Genomics Platform"/>
            <consortium name="The Broad Institute Genome Sequencing Center for Infectious Disease"/>
            <person name="Wu L."/>
            <person name="Ma J."/>
        </authorList>
    </citation>
    <scope>NUCLEOTIDE SEQUENCE [LARGE SCALE GENOMIC DNA]</scope>
    <source>
        <strain evidence="4">JCM 3369</strain>
    </source>
</reference>
<dbReference type="EMBL" id="JBHSXS010000019">
    <property type="protein sequence ID" value="MFC6883463.1"/>
    <property type="molecule type" value="Genomic_DNA"/>
</dbReference>
<keyword evidence="2" id="KW-0472">Membrane</keyword>
<evidence type="ECO:0000313" key="3">
    <source>
        <dbReference type="EMBL" id="MFC6883463.1"/>
    </source>
</evidence>
<name>A0ABW2CS70_9ACTN</name>
<evidence type="ECO:0000256" key="1">
    <source>
        <dbReference type="SAM" id="MobiDB-lite"/>
    </source>
</evidence>
<organism evidence="3 4">
    <name type="scientific">Actinomadura yumaensis</name>
    <dbReference type="NCBI Taxonomy" id="111807"/>
    <lineage>
        <taxon>Bacteria</taxon>
        <taxon>Bacillati</taxon>
        <taxon>Actinomycetota</taxon>
        <taxon>Actinomycetes</taxon>
        <taxon>Streptosporangiales</taxon>
        <taxon>Thermomonosporaceae</taxon>
        <taxon>Actinomadura</taxon>
    </lineage>
</organism>
<accession>A0ABW2CS70</accession>
<gene>
    <name evidence="3" type="ORF">ACFQKB_27140</name>
</gene>
<evidence type="ECO:0000256" key="2">
    <source>
        <dbReference type="SAM" id="Phobius"/>
    </source>
</evidence>
<dbReference type="RefSeq" id="WP_378050348.1">
    <property type="nucleotide sequence ID" value="NZ_JBHSXE010000002.1"/>
</dbReference>
<protein>
    <recommendedName>
        <fullName evidence="5">Holin</fullName>
    </recommendedName>
</protein>
<keyword evidence="2" id="KW-1133">Transmembrane helix</keyword>
<dbReference type="Proteomes" id="UP001596380">
    <property type="component" value="Unassembled WGS sequence"/>
</dbReference>
<evidence type="ECO:0008006" key="5">
    <source>
        <dbReference type="Google" id="ProtNLM"/>
    </source>
</evidence>
<feature type="transmembrane region" description="Helical" evidence="2">
    <location>
        <begin position="37"/>
        <end position="58"/>
    </location>
</feature>
<evidence type="ECO:0000313" key="4">
    <source>
        <dbReference type="Proteomes" id="UP001596380"/>
    </source>
</evidence>
<keyword evidence="2" id="KW-0812">Transmembrane</keyword>
<keyword evidence="4" id="KW-1185">Reference proteome</keyword>
<proteinExistence type="predicted"/>
<feature type="transmembrane region" description="Helical" evidence="2">
    <location>
        <begin position="12"/>
        <end position="31"/>
    </location>
</feature>
<sequence>MNDRLISIVRTLVPKGVGALVGWLALVGIDVPDDTSAPLVAALTVFLSFVAGSAYYIAVRAVEQKYPWVGALLGHTGNPGYGAASGSSPFAGGGTFPPYETKPDFRA</sequence>